<keyword evidence="3 4" id="KW-0862">Zinc</keyword>
<name>A0A286U578_9AGAM</name>
<dbReference type="SMART" id="SM00356">
    <property type="entry name" value="ZnF_C3H1"/>
    <property type="match status" value="2"/>
</dbReference>
<feature type="compositionally biased region" description="Low complexity" evidence="5">
    <location>
        <begin position="635"/>
        <end position="647"/>
    </location>
</feature>
<feature type="region of interest" description="Disordered" evidence="5">
    <location>
        <begin position="468"/>
        <end position="491"/>
    </location>
</feature>
<feature type="region of interest" description="Disordered" evidence="5">
    <location>
        <begin position="899"/>
        <end position="935"/>
    </location>
</feature>
<dbReference type="OrthoDB" id="411372at2759"/>
<dbReference type="PROSITE" id="PS50103">
    <property type="entry name" value="ZF_C3H1"/>
    <property type="match status" value="2"/>
</dbReference>
<keyword evidence="8" id="KW-1185">Reference proteome</keyword>
<proteinExistence type="predicted"/>
<feature type="compositionally biased region" description="Polar residues" evidence="5">
    <location>
        <begin position="791"/>
        <end position="808"/>
    </location>
</feature>
<dbReference type="STRING" id="2282107.A0A286U578"/>
<feature type="domain" description="C3H1-type" evidence="6">
    <location>
        <begin position="45"/>
        <end position="72"/>
    </location>
</feature>
<dbReference type="GO" id="GO:0008270">
    <property type="term" value="F:zinc ion binding"/>
    <property type="evidence" value="ECO:0007669"/>
    <property type="project" value="UniProtKB-KW"/>
</dbReference>
<keyword evidence="2 4" id="KW-0863">Zinc-finger</keyword>
<feature type="region of interest" description="Disordered" evidence="5">
    <location>
        <begin position="159"/>
        <end position="225"/>
    </location>
</feature>
<organism evidence="7 8">
    <name type="scientific">Pyrrhoderma noxium</name>
    <dbReference type="NCBI Taxonomy" id="2282107"/>
    <lineage>
        <taxon>Eukaryota</taxon>
        <taxon>Fungi</taxon>
        <taxon>Dikarya</taxon>
        <taxon>Basidiomycota</taxon>
        <taxon>Agaricomycotina</taxon>
        <taxon>Agaricomycetes</taxon>
        <taxon>Hymenochaetales</taxon>
        <taxon>Hymenochaetaceae</taxon>
        <taxon>Pyrrhoderma</taxon>
    </lineage>
</organism>
<feature type="compositionally biased region" description="Gly residues" evidence="5">
    <location>
        <begin position="866"/>
        <end position="878"/>
    </location>
</feature>
<keyword evidence="1 4" id="KW-0479">Metal-binding</keyword>
<dbReference type="InterPro" id="IPR045072">
    <property type="entry name" value="MKRN-like"/>
</dbReference>
<feature type="region of interest" description="Disordered" evidence="5">
    <location>
        <begin position="111"/>
        <end position="144"/>
    </location>
</feature>
<evidence type="ECO:0000256" key="2">
    <source>
        <dbReference type="ARBA" id="ARBA00022771"/>
    </source>
</evidence>
<evidence type="ECO:0000256" key="1">
    <source>
        <dbReference type="ARBA" id="ARBA00022723"/>
    </source>
</evidence>
<feature type="region of interest" description="Disordered" evidence="5">
    <location>
        <begin position="718"/>
        <end position="750"/>
    </location>
</feature>
<dbReference type="InterPro" id="IPR036855">
    <property type="entry name" value="Znf_CCCH_sf"/>
</dbReference>
<dbReference type="InterPro" id="IPR000571">
    <property type="entry name" value="Znf_CCCH"/>
</dbReference>
<evidence type="ECO:0000313" key="8">
    <source>
        <dbReference type="Proteomes" id="UP000217199"/>
    </source>
</evidence>
<dbReference type="AlphaFoldDB" id="A0A286U578"/>
<feature type="region of interest" description="Disordered" evidence="5">
    <location>
        <begin position="312"/>
        <end position="341"/>
    </location>
</feature>
<dbReference type="GO" id="GO:0061630">
    <property type="term" value="F:ubiquitin protein ligase activity"/>
    <property type="evidence" value="ECO:0007669"/>
    <property type="project" value="InterPro"/>
</dbReference>
<feature type="compositionally biased region" description="Low complexity" evidence="5">
    <location>
        <begin position="159"/>
        <end position="189"/>
    </location>
</feature>
<evidence type="ECO:0000259" key="6">
    <source>
        <dbReference type="PROSITE" id="PS50103"/>
    </source>
</evidence>
<feature type="compositionally biased region" description="Polar residues" evidence="5">
    <location>
        <begin position="200"/>
        <end position="215"/>
    </location>
</feature>
<sequence>MSLDVVAAPEAPDDDTLGGLDTITKIDKDKTPKSKQASGSTKAKDLSHVPCKFFRVGSCTAGSSCPFSHNILEPGQQKDVCAWFVKGNCKFGHKCALAHILPGQAMSMDRRNKKAAQLAAASGGGQKDRDRERDKEARAERSAGVGAVAVASGGITGSANAGGTNNNNNNNAANANATGGNARKNVVGGPVSGVGRPGSTTTQRSNSLLSGSTAPTRMLPSGMGARPPLPISKAVPAPAEPAPSLNDTDFTSSFDELGKQENGVNGNEIINLGRNGGGVDDGRTHNAVPINNSLSPPPGDNKGAFPVSTPSQPHRFTGRHGSSSSVDFGPVGSPPRASPTNPIRINGFSPGTSPLDGVQNTMSLTANLSAPGQPSSLFMTGTENRSSLTASLSTGPAFNVGSLPILSRNTSTITDSFADVLEEDNMEEFVPSSLKDLLTPEEQNRRMSRTASSAATAVVGGIATSQSRGGVAGLQQQESARHKHSRSVPGNSLLSQDLRSIWADAGGELGTPQKDQLGSGVGFGISPSTGNLGTPSSFKAFHTGFENDGPSPSMLHPSNASAAFLGLHHYMNRPQVTGVRAVSQGNIHHTQAHPGLLQSDLNGNSHGISSSPSHPNTSASLLTSGRPPFGTDIYGNNSNNNGNSSSNLATSKQRPIPPQHGVGGVSSSSSGFLAGVEGGNQHLSPSARALQSHAPGQSLPQGLAAGYSRIHLQPPMASFSPSSVGSAHHLAEGTGSPGAMTTTTGAGGEWGGAKPQYGSYSDAVSGHLSSHNTPTISAASAVGGGAGGVPSETSGTGEQASATSTSTLAGKGEGHGHGDMGQLTQMFSHLSYSSVAASGLRGASGPASAGLGMGHAHAMLSHGHGHGPSGVSGSVGSGGISGTGVGVVPAVSVPLSVSRRPSARGWGNSHPLSSPLSGPVLTNDDDDLFSMDEEK</sequence>
<feature type="zinc finger region" description="C3H1-type" evidence="4">
    <location>
        <begin position="45"/>
        <end position="72"/>
    </location>
</feature>
<evidence type="ECO:0000313" key="7">
    <source>
        <dbReference type="EMBL" id="PAV14727.1"/>
    </source>
</evidence>
<dbReference type="Pfam" id="PF14608">
    <property type="entry name" value="zf-CCCH_2"/>
    <property type="match status" value="1"/>
</dbReference>
<dbReference type="Proteomes" id="UP000217199">
    <property type="component" value="Unassembled WGS sequence"/>
</dbReference>
<feature type="compositionally biased region" description="Low complexity" evidence="5">
    <location>
        <begin position="1"/>
        <end position="10"/>
    </location>
</feature>
<gene>
    <name evidence="7" type="ORF">PNOK_0980500</name>
</gene>
<feature type="region of interest" description="Disordered" evidence="5">
    <location>
        <begin position="594"/>
        <end position="701"/>
    </location>
</feature>
<dbReference type="InParanoid" id="A0A286U578"/>
<feature type="compositionally biased region" description="Acidic residues" evidence="5">
    <location>
        <begin position="923"/>
        <end position="935"/>
    </location>
</feature>
<feature type="region of interest" description="Disordered" evidence="5">
    <location>
        <begin position="858"/>
        <end position="878"/>
    </location>
</feature>
<feature type="compositionally biased region" description="Low complexity" evidence="5">
    <location>
        <begin position="733"/>
        <end position="744"/>
    </location>
</feature>
<dbReference type="Gene3D" id="4.10.1000.10">
    <property type="entry name" value="Zinc finger, CCCH-type"/>
    <property type="match status" value="1"/>
</dbReference>
<feature type="zinc finger region" description="C3H1-type" evidence="4">
    <location>
        <begin position="75"/>
        <end position="102"/>
    </location>
</feature>
<dbReference type="PANTHER" id="PTHR11224:SF10">
    <property type="entry name" value="IP09428P-RELATED"/>
    <property type="match status" value="1"/>
</dbReference>
<feature type="region of interest" description="Disordered" evidence="5">
    <location>
        <begin position="1"/>
        <end position="42"/>
    </location>
</feature>
<evidence type="ECO:0000256" key="4">
    <source>
        <dbReference type="PROSITE-ProRule" id="PRU00723"/>
    </source>
</evidence>
<accession>A0A286U578</accession>
<reference evidence="7 8" key="1">
    <citation type="journal article" date="2017" name="Mol. Ecol.">
        <title>Comparative and population genomic landscape of Phellinus noxius: A hypervariable fungus causing root rot in trees.</title>
        <authorList>
            <person name="Chung C.L."/>
            <person name="Lee T.J."/>
            <person name="Akiba M."/>
            <person name="Lee H.H."/>
            <person name="Kuo T.H."/>
            <person name="Liu D."/>
            <person name="Ke H.M."/>
            <person name="Yokoi T."/>
            <person name="Roa M.B."/>
            <person name="Lu M.J."/>
            <person name="Chang Y.Y."/>
            <person name="Ann P.J."/>
            <person name="Tsai J.N."/>
            <person name="Chen C.Y."/>
            <person name="Tzean S.S."/>
            <person name="Ota Y."/>
            <person name="Hattori T."/>
            <person name="Sahashi N."/>
            <person name="Liou R.F."/>
            <person name="Kikuchi T."/>
            <person name="Tsai I.J."/>
        </authorList>
    </citation>
    <scope>NUCLEOTIDE SEQUENCE [LARGE SCALE GENOMIC DNA]</scope>
    <source>
        <strain evidence="7 8">FFPRI411160</strain>
    </source>
</reference>
<dbReference type="Pfam" id="PF00642">
    <property type="entry name" value="zf-CCCH"/>
    <property type="match status" value="1"/>
</dbReference>
<dbReference type="GO" id="GO:0000209">
    <property type="term" value="P:protein polyubiquitination"/>
    <property type="evidence" value="ECO:0007669"/>
    <property type="project" value="InterPro"/>
</dbReference>
<dbReference type="SUPFAM" id="SSF90229">
    <property type="entry name" value="CCCH zinc finger"/>
    <property type="match status" value="1"/>
</dbReference>
<feature type="compositionally biased region" description="Polar residues" evidence="5">
    <location>
        <begin position="599"/>
        <end position="608"/>
    </location>
</feature>
<dbReference type="PANTHER" id="PTHR11224">
    <property type="entry name" value="MAKORIN-RELATED"/>
    <property type="match status" value="1"/>
</dbReference>
<feature type="region of interest" description="Disordered" evidence="5">
    <location>
        <begin position="775"/>
        <end position="822"/>
    </location>
</feature>
<feature type="compositionally biased region" description="Polar residues" evidence="5">
    <location>
        <begin position="312"/>
        <end position="326"/>
    </location>
</feature>
<dbReference type="EMBL" id="NBII01000012">
    <property type="protein sequence ID" value="PAV14727.1"/>
    <property type="molecule type" value="Genomic_DNA"/>
</dbReference>
<protein>
    <submittedName>
        <fullName evidence="7">Zf-ccch type zinc finger</fullName>
    </submittedName>
</protein>
<comment type="caution">
    <text evidence="7">The sequence shown here is derived from an EMBL/GenBank/DDBJ whole genome shotgun (WGS) entry which is preliminary data.</text>
</comment>
<feature type="domain" description="C3H1-type" evidence="6">
    <location>
        <begin position="75"/>
        <end position="102"/>
    </location>
</feature>
<feature type="compositionally biased region" description="Low complexity" evidence="5">
    <location>
        <begin position="609"/>
        <end position="620"/>
    </location>
</feature>
<feature type="compositionally biased region" description="Basic and acidic residues" evidence="5">
    <location>
        <begin position="126"/>
        <end position="141"/>
    </location>
</feature>
<evidence type="ECO:0000256" key="5">
    <source>
        <dbReference type="SAM" id="MobiDB-lite"/>
    </source>
</evidence>
<evidence type="ECO:0000256" key="3">
    <source>
        <dbReference type="ARBA" id="ARBA00022833"/>
    </source>
</evidence>